<evidence type="ECO:0000256" key="1">
    <source>
        <dbReference type="SAM" id="MobiDB-lite"/>
    </source>
</evidence>
<name>A0ABV8IVW0_9ACTN</name>
<accession>A0ABV8IVW0</accession>
<reference evidence="3" key="1">
    <citation type="journal article" date="2019" name="Int. J. Syst. Evol. Microbiol.">
        <title>The Global Catalogue of Microorganisms (GCM) 10K type strain sequencing project: providing services to taxonomists for standard genome sequencing and annotation.</title>
        <authorList>
            <consortium name="The Broad Institute Genomics Platform"/>
            <consortium name="The Broad Institute Genome Sequencing Center for Infectious Disease"/>
            <person name="Wu L."/>
            <person name="Ma J."/>
        </authorList>
    </citation>
    <scope>NUCLEOTIDE SEQUENCE [LARGE SCALE GENOMIC DNA]</scope>
    <source>
        <strain evidence="3">TBRC 5832</strain>
    </source>
</reference>
<dbReference type="RefSeq" id="WP_378068334.1">
    <property type="nucleotide sequence ID" value="NZ_JBHSBL010000017.1"/>
</dbReference>
<evidence type="ECO:0000313" key="3">
    <source>
        <dbReference type="Proteomes" id="UP001595867"/>
    </source>
</evidence>
<dbReference type="EMBL" id="JBHSBL010000017">
    <property type="protein sequence ID" value="MFC4067421.1"/>
    <property type="molecule type" value="Genomic_DNA"/>
</dbReference>
<gene>
    <name evidence="2" type="ORF">ACFO0C_21010</name>
</gene>
<dbReference type="Proteomes" id="UP001595867">
    <property type="component" value="Unassembled WGS sequence"/>
</dbReference>
<evidence type="ECO:0008006" key="4">
    <source>
        <dbReference type="Google" id="ProtNLM"/>
    </source>
</evidence>
<feature type="compositionally biased region" description="Low complexity" evidence="1">
    <location>
        <begin position="28"/>
        <end position="41"/>
    </location>
</feature>
<comment type="caution">
    <text evidence="2">The sequence shown here is derived from an EMBL/GenBank/DDBJ whole genome shotgun (WGS) entry which is preliminary data.</text>
</comment>
<proteinExistence type="predicted"/>
<feature type="region of interest" description="Disordered" evidence="1">
    <location>
        <begin position="1"/>
        <end position="55"/>
    </location>
</feature>
<evidence type="ECO:0000313" key="2">
    <source>
        <dbReference type="EMBL" id="MFC4067421.1"/>
    </source>
</evidence>
<sequence>MALMAGSAAACDSTAPSARDDSTPGTPPASGSASSAADGTAHPGASNSSGDTRNPAFAATIPKLRVTQVTAAWSERWKTEAVAVDELNWKLLVPSAAGRSALQMTVTGKPAAPEEVWTIMCFQPSRKAPADHAAITELAEGCLQPAFDEKTFTEVRSWLKKADLDERTQGRKLAGFTANLTLRTDSISLALIGGDKLID</sequence>
<keyword evidence="3" id="KW-1185">Reference proteome</keyword>
<protein>
    <recommendedName>
        <fullName evidence="4">Lipoprotein</fullName>
    </recommendedName>
</protein>
<organism evidence="2 3">
    <name type="scientific">Actinoplanes subglobosus</name>
    <dbReference type="NCBI Taxonomy" id="1547892"/>
    <lineage>
        <taxon>Bacteria</taxon>
        <taxon>Bacillati</taxon>
        <taxon>Actinomycetota</taxon>
        <taxon>Actinomycetes</taxon>
        <taxon>Micromonosporales</taxon>
        <taxon>Micromonosporaceae</taxon>
        <taxon>Actinoplanes</taxon>
    </lineage>
</organism>